<accession>A0AAX6HPG0</accession>
<name>A0AAX6HPG0_IRIPA</name>
<proteinExistence type="predicted"/>
<reference evidence="2" key="2">
    <citation type="submission" date="2023-04" db="EMBL/GenBank/DDBJ databases">
        <authorList>
            <person name="Bruccoleri R.E."/>
            <person name="Oakeley E.J."/>
            <person name="Faust A.-M."/>
            <person name="Dessus-Babus S."/>
            <person name="Altorfer M."/>
            <person name="Burckhardt D."/>
            <person name="Oertli M."/>
            <person name="Naumann U."/>
            <person name="Petersen F."/>
            <person name="Wong J."/>
        </authorList>
    </citation>
    <scope>NUCLEOTIDE SEQUENCE</scope>
    <source>
        <strain evidence="2">GSM-AAB239-AS_SAM_17_03QT</strain>
        <tissue evidence="2">Leaf</tissue>
    </source>
</reference>
<dbReference type="AlphaFoldDB" id="A0AAX6HPG0"/>
<evidence type="ECO:0000256" key="1">
    <source>
        <dbReference type="SAM" id="MobiDB-lite"/>
    </source>
</evidence>
<evidence type="ECO:0000313" key="2">
    <source>
        <dbReference type="EMBL" id="KAJ6842541.1"/>
    </source>
</evidence>
<dbReference type="Proteomes" id="UP001140949">
    <property type="component" value="Unassembled WGS sequence"/>
</dbReference>
<dbReference type="EMBL" id="JANAVB010007596">
    <property type="protein sequence ID" value="KAJ6842541.1"/>
    <property type="molecule type" value="Genomic_DNA"/>
</dbReference>
<gene>
    <name evidence="2" type="ORF">M6B38_301660</name>
</gene>
<keyword evidence="3" id="KW-1185">Reference proteome</keyword>
<feature type="region of interest" description="Disordered" evidence="1">
    <location>
        <begin position="63"/>
        <end position="87"/>
    </location>
</feature>
<organism evidence="2 3">
    <name type="scientific">Iris pallida</name>
    <name type="common">Sweet iris</name>
    <dbReference type="NCBI Taxonomy" id="29817"/>
    <lineage>
        <taxon>Eukaryota</taxon>
        <taxon>Viridiplantae</taxon>
        <taxon>Streptophyta</taxon>
        <taxon>Embryophyta</taxon>
        <taxon>Tracheophyta</taxon>
        <taxon>Spermatophyta</taxon>
        <taxon>Magnoliopsida</taxon>
        <taxon>Liliopsida</taxon>
        <taxon>Asparagales</taxon>
        <taxon>Iridaceae</taxon>
        <taxon>Iridoideae</taxon>
        <taxon>Irideae</taxon>
        <taxon>Iris</taxon>
    </lineage>
</organism>
<sequence>MSRAMAGVPACGGRRLWAEIRTAPAHRKGGAESSAPAAVPGKGAVVWPATRPSVRRRRVGVQGFSDKCGSGRGVPRRGGGSAGKRRHRLIGGGRRAATLSAAASPAVDSPEKGRVVVARMAVLGRWESSGLGAVGGLASITEGGAASMMVPGSKKRVRFGTEVGFTIF</sequence>
<feature type="compositionally biased region" description="Gly residues" evidence="1">
    <location>
        <begin position="70"/>
        <end position="82"/>
    </location>
</feature>
<reference evidence="2" key="1">
    <citation type="journal article" date="2023" name="GigaByte">
        <title>Genome assembly of the bearded iris, Iris pallida Lam.</title>
        <authorList>
            <person name="Bruccoleri R.E."/>
            <person name="Oakeley E.J."/>
            <person name="Faust A.M.E."/>
            <person name="Altorfer M."/>
            <person name="Dessus-Babus S."/>
            <person name="Burckhardt D."/>
            <person name="Oertli M."/>
            <person name="Naumann U."/>
            <person name="Petersen F."/>
            <person name="Wong J."/>
        </authorList>
    </citation>
    <scope>NUCLEOTIDE SEQUENCE</scope>
    <source>
        <strain evidence="2">GSM-AAB239-AS_SAM_17_03QT</strain>
    </source>
</reference>
<protein>
    <submittedName>
        <fullName evidence="2">Leucine-rich repeat extensin-like protein 3</fullName>
    </submittedName>
</protein>
<comment type="caution">
    <text evidence="2">The sequence shown here is derived from an EMBL/GenBank/DDBJ whole genome shotgun (WGS) entry which is preliminary data.</text>
</comment>
<evidence type="ECO:0000313" key="3">
    <source>
        <dbReference type="Proteomes" id="UP001140949"/>
    </source>
</evidence>